<dbReference type="Proteomes" id="UP000183940">
    <property type="component" value="Unassembled WGS sequence"/>
</dbReference>
<dbReference type="InterPro" id="IPR011335">
    <property type="entry name" value="Restrct_endonuc-II-like"/>
</dbReference>
<dbReference type="Pfam" id="PF05685">
    <property type="entry name" value="Uma2"/>
    <property type="match status" value="1"/>
</dbReference>
<dbReference type="InterPro" id="IPR008538">
    <property type="entry name" value="Uma2"/>
</dbReference>
<evidence type="ECO:0000313" key="3">
    <source>
        <dbReference type="EMBL" id="OJJ26478.1"/>
    </source>
</evidence>
<evidence type="ECO:0000313" key="4">
    <source>
        <dbReference type="Proteomes" id="UP000183940"/>
    </source>
</evidence>
<comment type="caution">
    <text evidence="3">The sequence shown here is derived from an EMBL/GenBank/DDBJ whole genome shotgun (WGS) entry which is preliminary data.</text>
</comment>
<feature type="domain" description="Putative restriction endonuclease" evidence="2">
    <location>
        <begin position="32"/>
        <end position="162"/>
    </location>
</feature>
<dbReference type="PANTHER" id="PTHR33352:SF3">
    <property type="entry name" value="SLR1612 PROTEIN"/>
    <property type="match status" value="1"/>
</dbReference>
<dbReference type="Gene3D" id="3.90.1570.10">
    <property type="entry name" value="tt1808, chain A"/>
    <property type="match status" value="1"/>
</dbReference>
<sequence length="268" mass="31340">MHLKSYPRDHLPSAQDLPDSDETPVDNELQDLIPTLLKAMLASIWSERMDWFFGVDMGVYTDPNQPAIVPDGFLSIGVPRIRDEGLRLSYVLWEEQQVPTLVLEVVSKTRRGEYSQKKQQYAQLGVPYYVIYNPLRTQQQRLEVYQLQEGQYQLLSGEPVWLPELNLGIGSDRGTYQGITREWLYWYDEKGDRYPTPEERAESAELELESERQEKELERDRADLQQQRAEGAELELERQQERADRAESDLQQLREKLQQLNIDPDALL</sequence>
<protein>
    <recommendedName>
        <fullName evidence="2">Putative restriction endonuclease domain-containing protein</fullName>
    </recommendedName>
</protein>
<name>A0A1L9QUX9_9CYAN</name>
<feature type="compositionally biased region" description="Basic and acidic residues" evidence="1">
    <location>
        <begin position="235"/>
        <end position="249"/>
    </location>
</feature>
<dbReference type="InterPro" id="IPR012296">
    <property type="entry name" value="Nuclease_put_TT1808"/>
</dbReference>
<reference evidence="3" key="1">
    <citation type="submission" date="2016-10" db="EMBL/GenBank/DDBJ databases">
        <title>CRISPR-Cas defence system in Roseofilum reptotaenium: evidence of a bacteriophage-cyanobacterium arms race in the coral black band disease.</title>
        <authorList>
            <person name="Buerger P."/>
            <person name="Wood-Charlson E.M."/>
            <person name="Weynberg K.D."/>
            <person name="Willis B."/>
            <person name="Van Oppen M.J."/>
        </authorList>
    </citation>
    <scope>NUCLEOTIDE SEQUENCE [LARGE SCALE GENOMIC DNA]</scope>
    <source>
        <strain evidence="3">AO1-A</strain>
    </source>
</reference>
<feature type="compositionally biased region" description="Basic and acidic residues" evidence="1">
    <location>
        <begin position="206"/>
        <end position="223"/>
    </location>
</feature>
<feature type="region of interest" description="Disordered" evidence="1">
    <location>
        <begin position="1"/>
        <end position="25"/>
    </location>
</feature>
<organism evidence="3 4">
    <name type="scientific">Roseofilum reptotaenium AO1-A</name>
    <dbReference type="NCBI Taxonomy" id="1925591"/>
    <lineage>
        <taxon>Bacteria</taxon>
        <taxon>Bacillati</taxon>
        <taxon>Cyanobacteriota</taxon>
        <taxon>Cyanophyceae</taxon>
        <taxon>Desertifilales</taxon>
        <taxon>Desertifilaceae</taxon>
        <taxon>Roseofilum</taxon>
    </lineage>
</organism>
<dbReference type="STRING" id="1925591.BI308_06420"/>
<feature type="compositionally biased region" description="Basic and acidic residues" evidence="1">
    <location>
        <begin position="1"/>
        <end position="11"/>
    </location>
</feature>
<dbReference type="EMBL" id="MLAW01000007">
    <property type="protein sequence ID" value="OJJ26478.1"/>
    <property type="molecule type" value="Genomic_DNA"/>
</dbReference>
<evidence type="ECO:0000256" key="1">
    <source>
        <dbReference type="SAM" id="MobiDB-lite"/>
    </source>
</evidence>
<proteinExistence type="predicted"/>
<keyword evidence="4" id="KW-1185">Reference proteome</keyword>
<accession>A0A1L9QUX9</accession>
<dbReference type="SUPFAM" id="SSF52980">
    <property type="entry name" value="Restriction endonuclease-like"/>
    <property type="match status" value="1"/>
</dbReference>
<gene>
    <name evidence="3" type="ORF">BI308_06420</name>
</gene>
<dbReference type="AlphaFoldDB" id="A0A1L9QUX9"/>
<dbReference type="PANTHER" id="PTHR33352">
    <property type="entry name" value="SLR1095 PROTEIN"/>
    <property type="match status" value="1"/>
</dbReference>
<evidence type="ECO:0000259" key="2">
    <source>
        <dbReference type="Pfam" id="PF05685"/>
    </source>
</evidence>
<feature type="region of interest" description="Disordered" evidence="1">
    <location>
        <begin position="206"/>
        <end position="249"/>
    </location>
</feature>
<dbReference type="CDD" id="cd06260">
    <property type="entry name" value="DUF820-like"/>
    <property type="match status" value="1"/>
</dbReference>